<evidence type="ECO:0000256" key="1">
    <source>
        <dbReference type="ARBA" id="ARBA00004141"/>
    </source>
</evidence>
<comment type="caution">
    <text evidence="9">The sequence shown here is derived from an EMBL/GenBank/DDBJ whole genome shotgun (WGS) entry which is preliminary data.</text>
</comment>
<evidence type="ECO:0000256" key="5">
    <source>
        <dbReference type="ARBA" id="ARBA00022989"/>
    </source>
</evidence>
<evidence type="ECO:0000256" key="4">
    <source>
        <dbReference type="ARBA" id="ARBA00022840"/>
    </source>
</evidence>
<dbReference type="SUPFAM" id="SSF52540">
    <property type="entry name" value="P-loop containing nucleoside triphosphate hydrolases"/>
    <property type="match status" value="1"/>
</dbReference>
<keyword evidence="2 7" id="KW-0812">Transmembrane</keyword>
<evidence type="ECO:0000256" key="6">
    <source>
        <dbReference type="ARBA" id="ARBA00023136"/>
    </source>
</evidence>
<feature type="transmembrane region" description="Helical" evidence="7">
    <location>
        <begin position="487"/>
        <end position="507"/>
    </location>
</feature>
<name>A0A5N4A3D8_PHOPY</name>
<dbReference type="InterPro" id="IPR027417">
    <property type="entry name" value="P-loop_NTPase"/>
</dbReference>
<gene>
    <name evidence="9" type="ORF">PPYR_03654</name>
</gene>
<dbReference type="GO" id="GO:0140359">
    <property type="term" value="F:ABC-type transporter activity"/>
    <property type="evidence" value="ECO:0007669"/>
    <property type="project" value="InterPro"/>
</dbReference>
<evidence type="ECO:0000256" key="7">
    <source>
        <dbReference type="SAM" id="Phobius"/>
    </source>
</evidence>
<dbReference type="InterPro" id="IPR017871">
    <property type="entry name" value="ABC_transporter-like_CS"/>
</dbReference>
<feature type="transmembrane region" description="Helical" evidence="7">
    <location>
        <begin position="652"/>
        <end position="674"/>
    </location>
</feature>
<dbReference type="InParanoid" id="A0A5N4A3D8"/>
<keyword evidence="4" id="KW-0067">ATP-binding</keyword>
<dbReference type="PANTHER" id="PTHR43038:SF5">
    <property type="entry name" value="RE14039P"/>
    <property type="match status" value="1"/>
</dbReference>
<dbReference type="OrthoDB" id="10255969at2759"/>
<dbReference type="SMART" id="SM00382">
    <property type="entry name" value="AAA"/>
    <property type="match status" value="1"/>
</dbReference>
<keyword evidence="5 7" id="KW-1133">Transmembrane helix</keyword>
<dbReference type="Gene3D" id="3.40.50.300">
    <property type="entry name" value="P-loop containing nucleotide triphosphate hydrolases"/>
    <property type="match status" value="1"/>
</dbReference>
<feature type="transmembrane region" description="Helical" evidence="7">
    <location>
        <begin position="562"/>
        <end position="584"/>
    </location>
</feature>
<dbReference type="Pfam" id="PF00005">
    <property type="entry name" value="ABC_tran"/>
    <property type="match status" value="1"/>
</dbReference>
<dbReference type="PROSITE" id="PS50893">
    <property type="entry name" value="ABC_TRANSPORTER_2"/>
    <property type="match status" value="1"/>
</dbReference>
<evidence type="ECO:0000313" key="10">
    <source>
        <dbReference type="Proteomes" id="UP000327044"/>
    </source>
</evidence>
<keyword evidence="6 7" id="KW-0472">Membrane</keyword>
<feature type="transmembrane region" description="Helical" evidence="7">
    <location>
        <begin position="528"/>
        <end position="556"/>
    </location>
</feature>
<accession>A0A5N4A3D8</accession>
<dbReference type="GO" id="GO:0016887">
    <property type="term" value="F:ATP hydrolysis activity"/>
    <property type="evidence" value="ECO:0007669"/>
    <property type="project" value="InterPro"/>
</dbReference>
<dbReference type="PROSITE" id="PS00211">
    <property type="entry name" value="ABC_TRANSPORTER_1"/>
    <property type="match status" value="1"/>
</dbReference>
<dbReference type="CDD" id="cd03230">
    <property type="entry name" value="ABC_DR_subfamily_A"/>
    <property type="match status" value="1"/>
</dbReference>
<comment type="subcellular location">
    <subcellularLocation>
        <location evidence="1">Membrane</location>
        <topology evidence="1">Multi-pass membrane protein</topology>
    </subcellularLocation>
</comment>
<evidence type="ECO:0000313" key="9">
    <source>
        <dbReference type="EMBL" id="KAB0791854.1"/>
    </source>
</evidence>
<evidence type="ECO:0000259" key="8">
    <source>
        <dbReference type="PROSITE" id="PS50893"/>
    </source>
</evidence>
<evidence type="ECO:0000256" key="2">
    <source>
        <dbReference type="ARBA" id="ARBA00022692"/>
    </source>
</evidence>
<keyword evidence="10" id="KW-1185">Reference proteome</keyword>
<protein>
    <recommendedName>
        <fullName evidence="8">ABC transporter domain-containing protein</fullName>
    </recommendedName>
</protein>
<evidence type="ECO:0000256" key="3">
    <source>
        <dbReference type="ARBA" id="ARBA00022741"/>
    </source>
</evidence>
<dbReference type="PANTHER" id="PTHR43038">
    <property type="entry name" value="ATP-BINDING CASSETTE, SUB-FAMILY H, MEMBER 1"/>
    <property type="match status" value="1"/>
</dbReference>
<proteinExistence type="predicted"/>
<dbReference type="AlphaFoldDB" id="A0A5N4A3D8"/>
<dbReference type="InterPro" id="IPR003439">
    <property type="entry name" value="ABC_transporter-like_ATP-bd"/>
</dbReference>
<dbReference type="InterPro" id="IPR013525">
    <property type="entry name" value="ABC2_TM"/>
</dbReference>
<feature type="domain" description="ABC transporter" evidence="8">
    <location>
        <begin position="15"/>
        <end position="245"/>
    </location>
</feature>
<dbReference type="GO" id="GO:0016020">
    <property type="term" value="C:membrane"/>
    <property type="evidence" value="ECO:0007669"/>
    <property type="project" value="UniProtKB-SubCell"/>
</dbReference>
<dbReference type="EMBL" id="VVIM01000011">
    <property type="protein sequence ID" value="KAB0791854.1"/>
    <property type="molecule type" value="Genomic_DNA"/>
</dbReference>
<organism evidence="9 10">
    <name type="scientific">Photinus pyralis</name>
    <name type="common">Common eastern firefly</name>
    <name type="synonym">Lampyris pyralis</name>
    <dbReference type="NCBI Taxonomy" id="7054"/>
    <lineage>
        <taxon>Eukaryota</taxon>
        <taxon>Metazoa</taxon>
        <taxon>Ecdysozoa</taxon>
        <taxon>Arthropoda</taxon>
        <taxon>Hexapoda</taxon>
        <taxon>Insecta</taxon>
        <taxon>Pterygota</taxon>
        <taxon>Neoptera</taxon>
        <taxon>Endopterygota</taxon>
        <taxon>Coleoptera</taxon>
        <taxon>Polyphaga</taxon>
        <taxon>Elateriformia</taxon>
        <taxon>Elateroidea</taxon>
        <taxon>Lampyridae</taxon>
        <taxon>Lampyrinae</taxon>
        <taxon>Photinus</taxon>
    </lineage>
</organism>
<keyword evidence="3" id="KW-0547">Nucleotide-binding</keyword>
<reference evidence="9 10" key="1">
    <citation type="journal article" date="2018" name="Elife">
        <title>Firefly genomes illuminate parallel origins of bioluminescence in beetles.</title>
        <authorList>
            <person name="Fallon T.R."/>
            <person name="Lower S.E."/>
            <person name="Chang C.H."/>
            <person name="Bessho-Uehara M."/>
            <person name="Martin G.J."/>
            <person name="Bewick A.J."/>
            <person name="Behringer M."/>
            <person name="Debat H.J."/>
            <person name="Wong I."/>
            <person name="Day J.C."/>
            <person name="Suvorov A."/>
            <person name="Silva C.J."/>
            <person name="Stanger-Hall K.F."/>
            <person name="Hall D.W."/>
            <person name="Schmitz R.J."/>
            <person name="Nelson D.R."/>
            <person name="Lewis S.M."/>
            <person name="Shigenobu S."/>
            <person name="Bybee S.M."/>
            <person name="Larracuente A.M."/>
            <person name="Oba Y."/>
            <person name="Weng J.K."/>
        </authorList>
    </citation>
    <scope>NUCLEOTIDE SEQUENCE [LARGE SCALE GENOMIC DNA]</scope>
    <source>
        <strain evidence="9">1611_PpyrPB1</strain>
        <tissue evidence="9">Whole body</tissue>
    </source>
</reference>
<sequence>MLFCSETNHRKDCAIILRRACKSYGSSQVLDLLDLTVPKGNIYALLGASGSGKTTLLSCLVGNRRLASGEMRVLGTVPGQTGSASPGPRVGYMPQENALYQELTVRETMKYFGWIAGLSTEDISRSLGKLAGLLQINNVDKYISAFSGGEQRRISFAVVLLYSPEVLILDEPTVGLDPLLRESVWQYLLNLAQVDSCTILLTTHYIEEARQAHMVGFMRKGYVVVEAPPLTLLKQFNVNTLEEAFLELSRQQNDSRKRLVYRFTEEAMNDAGFGCALETNSASSWQKVRALVWKQFVAMSRNLTLLTFTVLSTSMSVAIFFLVYGHDPKSITVGVANYETNTTSCSPPDCYSNSLSCNYVGLLNRGAHLRHLSTEGEGLSLLASGKLHALLVIERNYSRTLREKIMTWTPIMEWRYDNAIIRVYRDFLAKDIAAYVQRFTTEAFSDFIGLYLSSCNVSTKLMDLPIQWKDPVYGGKQVELTTNGAPAFFLMTAFFVASMVTSTSILIEKSERTYDRIFAMGVGHGEILVSHLITDFCLVLGQNAAMLVVAFCVFGLSSHGSLITTASLVLANSFCGMCFGYAIASILQVESSVMHLISGCMTPAILLSGTLWPREGMHVVLQEAAWYLPVSHAAHSINSILNRGWGWTNPSVYLGFVNCFVWIIICLIVCAFTMRYKQR</sequence>
<dbReference type="InterPro" id="IPR003593">
    <property type="entry name" value="AAA+_ATPase"/>
</dbReference>
<dbReference type="Proteomes" id="UP000327044">
    <property type="component" value="Unassembled WGS sequence"/>
</dbReference>
<feature type="transmembrane region" description="Helical" evidence="7">
    <location>
        <begin position="303"/>
        <end position="324"/>
    </location>
</feature>
<dbReference type="GO" id="GO:0005524">
    <property type="term" value="F:ATP binding"/>
    <property type="evidence" value="ECO:0007669"/>
    <property type="project" value="UniProtKB-KW"/>
</dbReference>
<dbReference type="Pfam" id="PF12698">
    <property type="entry name" value="ABC2_membrane_3"/>
    <property type="match status" value="1"/>
</dbReference>